<dbReference type="OrthoDB" id="9760040at2"/>
<dbReference type="InterPro" id="IPR010281">
    <property type="entry name" value="DUF885"/>
</dbReference>
<sequence>MTRPQTQIDELANSYSQGILDRSPESVTSLGLSGADESTFSDYSPVGLAEVADLQRSTLQTLNSLEPVDDVDRVTIAAMRERLGLELENYDAYEFGEINNIASPLQGITEVFDLMPTETQADWELVAQRLRNIPQALRGWQETLTLRVAHGPAHAKRQINLAITEAHEVAGENSALKTLAQRGAQAFPHLAEKLYEAATQARQAYGELSDFLTAEVAPHGSSRDAFGRERYDRQIRQFVGAHLDLDETYEWGVADLERIIAEQQRIAHELYGPGVSVAEAMNRLNNDPARQLHGTQALQEWMQGISDQALNDLADTHFDIPLPMKKIECKIAPSGTGAIYYTGPSDDFSRPGRMWWSVPAGTETFTTWQEKTTVYHEGVPGHHLQIGYTTYLKDQLNMWRRNFCWVSGHGEGWALYAEGLMRELGYMDEPGDYMGVLDAERLRASRVVLDIGVHLEKPAPTQYQHISPTWNRDVAWQFLQDNVAMERSFLLFELNRYLGWAGQAPAYKIGHRMWKQLRAQAQQREGAAFDLKAWHTKALSLGSVGLDVLGEALA</sequence>
<dbReference type="PANTHER" id="PTHR33361">
    <property type="entry name" value="GLR0591 PROTEIN"/>
    <property type="match status" value="1"/>
</dbReference>
<dbReference type="Proteomes" id="UP000214355">
    <property type="component" value="Chromosome I"/>
</dbReference>
<protein>
    <submittedName>
        <fullName evidence="1">Uncharacterized conserved protein, DUF885 familyt</fullName>
    </submittedName>
</protein>
<dbReference type="EMBL" id="LT629804">
    <property type="protein sequence ID" value="SDU79263.1"/>
    <property type="molecule type" value="Genomic_DNA"/>
</dbReference>
<dbReference type="AlphaFoldDB" id="A0A1H2LE33"/>
<dbReference type="GeneID" id="65344545"/>
<dbReference type="PANTHER" id="PTHR33361:SF2">
    <property type="entry name" value="DUF885 DOMAIN-CONTAINING PROTEIN"/>
    <property type="match status" value="1"/>
</dbReference>
<accession>A0A1H2LE33</accession>
<keyword evidence="2" id="KW-1185">Reference proteome</keyword>
<proteinExistence type="predicted"/>
<evidence type="ECO:0000313" key="2">
    <source>
        <dbReference type="Proteomes" id="UP000214355"/>
    </source>
</evidence>
<evidence type="ECO:0000313" key="1">
    <source>
        <dbReference type="EMBL" id="SDU79263.1"/>
    </source>
</evidence>
<dbReference type="Pfam" id="PF05960">
    <property type="entry name" value="DUF885"/>
    <property type="match status" value="1"/>
</dbReference>
<organism evidence="1 2">
    <name type="scientific">Arcanobacterium phocae</name>
    <dbReference type="NCBI Taxonomy" id="131112"/>
    <lineage>
        <taxon>Bacteria</taxon>
        <taxon>Bacillati</taxon>
        <taxon>Actinomycetota</taxon>
        <taxon>Actinomycetes</taxon>
        <taxon>Actinomycetales</taxon>
        <taxon>Actinomycetaceae</taxon>
        <taxon>Arcanobacterium</taxon>
    </lineage>
</organism>
<gene>
    <name evidence="1" type="ORF">SAMN04489737_0807</name>
</gene>
<dbReference type="STRING" id="131112.SAMN04489737_0807"/>
<reference evidence="2" key="1">
    <citation type="submission" date="2016-10" db="EMBL/GenBank/DDBJ databases">
        <authorList>
            <person name="Varghese N."/>
            <person name="Submissions S."/>
        </authorList>
    </citation>
    <scope>NUCLEOTIDE SEQUENCE [LARGE SCALE GENOMIC DNA]</scope>
    <source>
        <strain evidence="2">DSM 10002</strain>
    </source>
</reference>
<name>A0A1H2LE33_9ACTO</name>
<dbReference type="RefSeq" id="WP_091280178.1">
    <property type="nucleotide sequence ID" value="NZ_JABAPK010000007.1"/>
</dbReference>